<evidence type="ECO:0000313" key="2">
    <source>
        <dbReference type="Proteomes" id="UP000195442"/>
    </source>
</evidence>
<name>A0A1R4H3V7_9GAMM</name>
<sequence>MREETHAIASQASIFFAFYTVEKAVPTISTNTYSIANPLFLWLANVSKR</sequence>
<organism evidence="1 2">
    <name type="scientific">Crenothrix polyspora</name>
    <dbReference type="NCBI Taxonomy" id="360316"/>
    <lineage>
        <taxon>Bacteria</taxon>
        <taxon>Pseudomonadati</taxon>
        <taxon>Pseudomonadota</taxon>
        <taxon>Gammaproteobacteria</taxon>
        <taxon>Methylococcales</taxon>
        <taxon>Crenotrichaceae</taxon>
        <taxon>Crenothrix</taxon>
    </lineage>
</organism>
<dbReference type="Proteomes" id="UP000195442">
    <property type="component" value="Unassembled WGS sequence"/>
</dbReference>
<proteinExistence type="predicted"/>
<reference evidence="2" key="1">
    <citation type="submission" date="2017-02" db="EMBL/GenBank/DDBJ databases">
        <authorList>
            <person name="Daims H."/>
        </authorList>
    </citation>
    <scope>NUCLEOTIDE SEQUENCE [LARGE SCALE GENOMIC DNA]</scope>
</reference>
<dbReference type="EMBL" id="FUKJ01000108">
    <property type="protein sequence ID" value="SJM90943.1"/>
    <property type="molecule type" value="Genomic_DNA"/>
</dbReference>
<accession>A0A1R4H3V7</accession>
<dbReference type="AlphaFoldDB" id="A0A1R4H3V7"/>
<protein>
    <submittedName>
        <fullName evidence="1">Uncharacterized protein</fullName>
    </submittedName>
</protein>
<gene>
    <name evidence="1" type="ORF">CRENPOLYSF2_1960002</name>
</gene>
<keyword evidence="2" id="KW-1185">Reference proteome</keyword>
<evidence type="ECO:0000313" key="1">
    <source>
        <dbReference type="EMBL" id="SJM90943.1"/>
    </source>
</evidence>